<keyword evidence="4" id="KW-0231">Viral genome packaging</keyword>
<keyword evidence="8" id="KW-1185">Reference proteome</keyword>
<name>A0A2U8UUI6_9CAUD</name>
<evidence type="ECO:0000313" key="7">
    <source>
        <dbReference type="EMBL" id="AWN07676.1"/>
    </source>
</evidence>
<keyword evidence="3" id="KW-0067">ATP-binding</keyword>
<dbReference type="Proteomes" id="UP000247284">
    <property type="component" value="Segment"/>
</dbReference>
<organism evidence="7 8">
    <name type="scientific">Microbacterium phage Hendrix</name>
    <dbReference type="NCBI Taxonomy" id="2182341"/>
    <lineage>
        <taxon>Viruses</taxon>
        <taxon>Duplodnaviria</taxon>
        <taxon>Heunggongvirae</taxon>
        <taxon>Uroviricota</taxon>
        <taxon>Caudoviricetes</taxon>
        <taxon>Rogerhendrixvirus</taxon>
        <taxon>Rogerhendrixvirus hendrix</taxon>
    </lineage>
</organism>
<dbReference type="InterPro" id="IPR006517">
    <property type="entry name" value="Phage_terminase_lsu-like_C"/>
</dbReference>
<feature type="region of interest" description="Disordered" evidence="5">
    <location>
        <begin position="552"/>
        <end position="572"/>
    </location>
</feature>
<evidence type="ECO:0000259" key="6">
    <source>
        <dbReference type="Pfam" id="PF17289"/>
    </source>
</evidence>
<gene>
    <name evidence="7" type="primary">5</name>
    <name evidence="7" type="ORF">PBI_HENDRIX_5</name>
</gene>
<dbReference type="EMBL" id="MH183162">
    <property type="protein sequence ID" value="AWN07676.1"/>
    <property type="molecule type" value="Genomic_DNA"/>
</dbReference>
<sequence>MSDLATISEGDLERDSFGQDVVVEPRLNPEEFKARIAELKRMARQASSEEEARQIVSRIARIARAYRVQNGIGVALNPALQALELDPGYRIRPHIGYLADKIAEAVRDVERGISRRLIVSMPPRAGKSTLTSLYTPLWILRRHPEWKIMMASYDGALTRGWAKQQRTLIEDKPGLGVALQRDGGAGGVWSTMEKGGMFATGVGGAMTGRGAKVMLIDDPIADFVSAHSPRIRDNLWNWWLSVAQTRLEPPSLVIVVMTRWHEDDFVGRLLSKEYEGDPSEWEEIVLPAIADRDAVAGVSVDPLGREKGQPLYSPLPSLDNESEEDARRRWEKVKVDVGTYTFSAMYQQRPAPQKGAIFDAGWWRFWTTDPARATEDGRIVFLDPGGLVGAQWLDSWDTAFKASEDSSYVVAQRWAKQGPNRYLIAQKRNRWSFTKTLKEMQAWAEPNDHKNSPYGNFVHKRLIEEKANGAAIIDTLREEISGMKAINPKTSKEARARSITPEVESGHVYLPHPLDPGNEWVPELLSELRNFPHDTNDDQVDSLTQALEEFRDPGIGGLTVPGRVQGPNPTGIPRRIPGSRTAAANTMGRRIPGR</sequence>
<feature type="domain" description="Terminase large subunit gp17-like C-terminal" evidence="6">
    <location>
        <begin position="395"/>
        <end position="548"/>
    </location>
</feature>
<evidence type="ECO:0000313" key="8">
    <source>
        <dbReference type="Proteomes" id="UP000247284"/>
    </source>
</evidence>
<dbReference type="NCBIfam" id="TIGR01630">
    <property type="entry name" value="psiM2_ORF9"/>
    <property type="match status" value="1"/>
</dbReference>
<keyword evidence="2" id="KW-0547">Nucleotide-binding</keyword>
<reference evidence="8" key="1">
    <citation type="submission" date="2018-04" db="EMBL/GenBank/DDBJ databases">
        <authorList>
            <person name="Go L.Y."/>
            <person name="Mitchell J.A."/>
        </authorList>
    </citation>
    <scope>NUCLEOTIDE SEQUENCE [LARGE SCALE GENOMIC DNA]</scope>
</reference>
<protein>
    <submittedName>
        <fullName evidence="7">Terminase</fullName>
    </submittedName>
</protein>
<evidence type="ECO:0000256" key="2">
    <source>
        <dbReference type="ARBA" id="ARBA00022741"/>
    </source>
</evidence>
<accession>A0A2U8UUI6</accession>
<dbReference type="Pfam" id="PF17289">
    <property type="entry name" value="Terminase_6C"/>
    <property type="match status" value="1"/>
</dbReference>
<dbReference type="RefSeq" id="YP_009801943.1">
    <property type="nucleotide sequence ID" value="NC_047977.1"/>
</dbReference>
<dbReference type="GO" id="GO:0005524">
    <property type="term" value="F:ATP binding"/>
    <property type="evidence" value="ECO:0007669"/>
    <property type="project" value="UniProtKB-KW"/>
</dbReference>
<keyword evidence="1" id="KW-1188">Viral release from host cell</keyword>
<evidence type="ECO:0000256" key="1">
    <source>
        <dbReference type="ARBA" id="ARBA00022612"/>
    </source>
</evidence>
<dbReference type="GeneID" id="54992472"/>
<evidence type="ECO:0000256" key="4">
    <source>
        <dbReference type="ARBA" id="ARBA00023219"/>
    </source>
</evidence>
<dbReference type="Pfam" id="PF03237">
    <property type="entry name" value="Terminase_6N"/>
    <property type="match status" value="1"/>
</dbReference>
<proteinExistence type="predicted"/>
<evidence type="ECO:0000256" key="3">
    <source>
        <dbReference type="ARBA" id="ARBA00022840"/>
    </source>
</evidence>
<dbReference type="Gene3D" id="3.30.420.240">
    <property type="match status" value="1"/>
</dbReference>
<evidence type="ECO:0000256" key="5">
    <source>
        <dbReference type="SAM" id="MobiDB-lite"/>
    </source>
</evidence>
<dbReference type="KEGG" id="vg:54992472"/>
<dbReference type="InterPro" id="IPR035421">
    <property type="entry name" value="Terminase_6C"/>
</dbReference>